<dbReference type="EMBL" id="OBQC01000023">
    <property type="protein sequence ID" value="SOC44769.1"/>
    <property type="molecule type" value="Genomic_DNA"/>
</dbReference>
<dbReference type="AlphaFoldDB" id="A0A285USI6"/>
<dbReference type="NCBIfam" id="TIGR02893">
    <property type="entry name" value="spore_yabQ"/>
    <property type="match status" value="1"/>
</dbReference>
<evidence type="ECO:0000313" key="3">
    <source>
        <dbReference type="Proteomes" id="UP000219252"/>
    </source>
</evidence>
<dbReference type="Proteomes" id="UP000219252">
    <property type="component" value="Unassembled WGS sequence"/>
</dbReference>
<evidence type="ECO:0000256" key="1">
    <source>
        <dbReference type="SAM" id="Phobius"/>
    </source>
</evidence>
<reference evidence="3" key="1">
    <citation type="submission" date="2017-08" db="EMBL/GenBank/DDBJ databases">
        <authorList>
            <person name="Varghese N."/>
            <person name="Submissions S."/>
        </authorList>
    </citation>
    <scope>NUCLEOTIDE SEQUENCE [LARGE SCALE GENOMIC DNA]</scope>
    <source>
        <strain evidence="3">JC23</strain>
    </source>
</reference>
<organism evidence="2 3">
    <name type="scientific">Ureibacillus acetophenoni</name>
    <dbReference type="NCBI Taxonomy" id="614649"/>
    <lineage>
        <taxon>Bacteria</taxon>
        <taxon>Bacillati</taxon>
        <taxon>Bacillota</taxon>
        <taxon>Bacilli</taxon>
        <taxon>Bacillales</taxon>
        <taxon>Caryophanaceae</taxon>
        <taxon>Ureibacillus</taxon>
    </lineage>
</organism>
<dbReference type="InterPro" id="IPR019074">
    <property type="entry name" value="YabQ"/>
</dbReference>
<accession>A0A285USI6</accession>
<dbReference type="OrthoDB" id="2452115at2"/>
<proteinExistence type="predicted"/>
<keyword evidence="1" id="KW-0812">Transmembrane</keyword>
<feature type="transmembrane region" description="Helical" evidence="1">
    <location>
        <begin position="43"/>
        <end position="66"/>
    </location>
</feature>
<dbReference type="Pfam" id="PF09578">
    <property type="entry name" value="Spore_YabQ"/>
    <property type="match status" value="1"/>
</dbReference>
<feature type="transmembrane region" description="Helical" evidence="1">
    <location>
        <begin position="123"/>
        <end position="142"/>
    </location>
</feature>
<sequence length="161" mass="18580">MTVSQQFVSILIMMASGVLVGAVIDCLRVTIDAVSPKSFLKRFTIGIELVIWALLGALTFYILYIIKGGEWRLVDPIAQVSGILLYESMFQPVFRFLGKIVLYVVFKPIIFIFKFIISIIKRILLIIVRIILFILSPFRKLFGKWYSKFHSKFGKYIFKKS</sequence>
<feature type="transmembrane region" description="Helical" evidence="1">
    <location>
        <begin position="96"/>
        <end position="116"/>
    </location>
</feature>
<keyword evidence="1" id="KW-0472">Membrane</keyword>
<evidence type="ECO:0000313" key="2">
    <source>
        <dbReference type="EMBL" id="SOC44769.1"/>
    </source>
</evidence>
<name>A0A285USI6_9BACL</name>
<protein>
    <submittedName>
        <fullName evidence="2">Spore cortex protein YabQ</fullName>
    </submittedName>
</protein>
<keyword evidence="1" id="KW-1133">Transmembrane helix</keyword>
<gene>
    <name evidence="2" type="ORF">SAMN05877842_12336</name>
</gene>
<keyword evidence="3" id="KW-1185">Reference proteome</keyword>
<feature type="transmembrane region" description="Helical" evidence="1">
    <location>
        <begin position="6"/>
        <end position="31"/>
    </location>
</feature>